<protein>
    <submittedName>
        <fullName evidence="1">Smr domain-containing protein</fullName>
    </submittedName>
</protein>
<dbReference type="InterPro" id="IPR002625">
    <property type="entry name" value="Smr_dom"/>
</dbReference>
<reference evidence="2" key="1">
    <citation type="journal article" date="2008" name="Nat. Genet.">
        <title>The Pristionchus pacificus genome provides a unique perspective on nematode lifestyle and parasitism.</title>
        <authorList>
            <person name="Dieterich C."/>
            <person name="Clifton S.W."/>
            <person name="Schuster L.N."/>
            <person name="Chinwalla A."/>
            <person name="Delehaunty K."/>
            <person name="Dinkelacker I."/>
            <person name="Fulton L."/>
            <person name="Fulton R."/>
            <person name="Godfrey J."/>
            <person name="Minx P."/>
            <person name="Mitreva M."/>
            <person name="Roeseler W."/>
            <person name="Tian H."/>
            <person name="Witte H."/>
            <person name="Yang S.P."/>
            <person name="Wilson R.K."/>
            <person name="Sommer R.J."/>
        </authorList>
    </citation>
    <scope>NUCLEOTIDE SEQUENCE [LARGE SCALE GENOMIC DNA]</scope>
    <source>
        <strain evidence="2">PS312</strain>
    </source>
</reference>
<dbReference type="Gene3D" id="3.30.1370.110">
    <property type="match status" value="1"/>
</dbReference>
<gene>
    <name evidence="1" type="primary">WBGene00094804</name>
</gene>
<dbReference type="InterPro" id="IPR036063">
    <property type="entry name" value="Smr_dom_sf"/>
</dbReference>
<dbReference type="OrthoDB" id="3231855at2759"/>
<accession>A0A8R1U671</accession>
<dbReference type="PROSITE" id="PS50828">
    <property type="entry name" value="SMR"/>
    <property type="match status" value="1"/>
</dbReference>
<reference evidence="1" key="2">
    <citation type="submission" date="2022-06" db="UniProtKB">
        <authorList>
            <consortium name="EnsemblMetazoa"/>
        </authorList>
    </citation>
    <scope>IDENTIFICATION</scope>
    <source>
        <strain evidence="1">PS312</strain>
    </source>
</reference>
<accession>A0A2A6BB16</accession>
<dbReference type="SMART" id="SM00463">
    <property type="entry name" value="SMR"/>
    <property type="match status" value="1"/>
</dbReference>
<name>A0A2A6BB16_PRIPA</name>
<organism evidence="1 2">
    <name type="scientific">Pristionchus pacificus</name>
    <name type="common">Parasitic nematode worm</name>
    <dbReference type="NCBI Taxonomy" id="54126"/>
    <lineage>
        <taxon>Eukaryota</taxon>
        <taxon>Metazoa</taxon>
        <taxon>Ecdysozoa</taxon>
        <taxon>Nematoda</taxon>
        <taxon>Chromadorea</taxon>
        <taxon>Rhabditida</taxon>
        <taxon>Rhabditina</taxon>
        <taxon>Diplogasteromorpha</taxon>
        <taxon>Diplogasteroidea</taxon>
        <taxon>Neodiplogasteridae</taxon>
        <taxon>Pristionchus</taxon>
    </lineage>
</organism>
<sequence>TSPVRYSVPARTAKRTSFDLDEMIRKNGGRQTFAEYSNVMMKLCKKYLAMKSLQASEEYLLLEVEIHEKHKEFNRYLDTDCLDVHYLPRTMAEEKLRQWINQIHNGRLLNVTYICTGKGNRSSNGVPVLKNMLVERARSIGYKCSDMVNNAGVVVLWRK</sequence>
<dbReference type="SUPFAM" id="SSF160443">
    <property type="entry name" value="SMR domain-like"/>
    <property type="match status" value="1"/>
</dbReference>
<evidence type="ECO:0000313" key="2">
    <source>
        <dbReference type="Proteomes" id="UP000005239"/>
    </source>
</evidence>
<dbReference type="Proteomes" id="UP000005239">
    <property type="component" value="Unassembled WGS sequence"/>
</dbReference>
<keyword evidence="2" id="KW-1185">Reference proteome</keyword>
<dbReference type="EnsemblMetazoa" id="PPA05250.1">
    <property type="protein sequence ID" value="PPA05250.1"/>
    <property type="gene ID" value="WBGene00094804"/>
</dbReference>
<dbReference type="AlphaFoldDB" id="A0A2A6BB16"/>
<evidence type="ECO:0000313" key="1">
    <source>
        <dbReference type="EnsemblMetazoa" id="PPA05250.1"/>
    </source>
</evidence>
<proteinExistence type="predicted"/>